<feature type="non-terminal residue" evidence="2">
    <location>
        <position position="1"/>
    </location>
</feature>
<dbReference type="Proteomes" id="UP000789595">
    <property type="component" value="Unassembled WGS sequence"/>
</dbReference>
<reference evidence="2" key="1">
    <citation type="submission" date="2021-11" db="EMBL/GenBank/DDBJ databases">
        <authorList>
            <consortium name="Genoscope - CEA"/>
            <person name="William W."/>
        </authorList>
    </citation>
    <scope>NUCLEOTIDE SEQUENCE</scope>
</reference>
<accession>A0A8J2SHZ0</accession>
<protein>
    <submittedName>
        <fullName evidence="2">Uncharacterized protein</fullName>
    </submittedName>
</protein>
<sequence>APLPAPRRATTGQLIRSALRHPGAERTPRARAAEMRLVLLLAAAARALQPCSTPVLVDGAERFVECGGPHAVDDAVFAFLGGLNDTARVGCATEACVEAAPKKGATCSDEE</sequence>
<feature type="non-terminal residue" evidence="2">
    <location>
        <position position="111"/>
    </location>
</feature>
<comment type="caution">
    <text evidence="2">The sequence shown here is derived from an EMBL/GenBank/DDBJ whole genome shotgun (WGS) entry which is preliminary data.</text>
</comment>
<name>A0A8J2SHZ0_9STRA</name>
<dbReference type="EMBL" id="CAKKNE010000003">
    <property type="protein sequence ID" value="CAH0372293.1"/>
    <property type="molecule type" value="Genomic_DNA"/>
</dbReference>
<gene>
    <name evidence="2" type="ORF">PECAL_3P22770</name>
</gene>
<evidence type="ECO:0000313" key="3">
    <source>
        <dbReference type="Proteomes" id="UP000789595"/>
    </source>
</evidence>
<proteinExistence type="predicted"/>
<organism evidence="2 3">
    <name type="scientific">Pelagomonas calceolata</name>
    <dbReference type="NCBI Taxonomy" id="35677"/>
    <lineage>
        <taxon>Eukaryota</taxon>
        <taxon>Sar</taxon>
        <taxon>Stramenopiles</taxon>
        <taxon>Ochrophyta</taxon>
        <taxon>Pelagophyceae</taxon>
        <taxon>Pelagomonadales</taxon>
        <taxon>Pelagomonadaceae</taxon>
        <taxon>Pelagomonas</taxon>
    </lineage>
</organism>
<feature type="region of interest" description="Disordered" evidence="1">
    <location>
        <begin position="1"/>
        <end position="28"/>
    </location>
</feature>
<evidence type="ECO:0000256" key="1">
    <source>
        <dbReference type="SAM" id="MobiDB-lite"/>
    </source>
</evidence>
<evidence type="ECO:0000313" key="2">
    <source>
        <dbReference type="EMBL" id="CAH0372293.1"/>
    </source>
</evidence>
<keyword evidence="3" id="KW-1185">Reference proteome</keyword>
<dbReference type="AlphaFoldDB" id="A0A8J2SHZ0"/>